<accession>W9GUV8</accession>
<dbReference type="Proteomes" id="UP000019486">
    <property type="component" value="Unassembled WGS sequence"/>
</dbReference>
<gene>
    <name evidence="2" type="ORF">N825_26820</name>
</gene>
<dbReference type="InterPro" id="IPR029058">
    <property type="entry name" value="AB_hydrolase_fold"/>
</dbReference>
<evidence type="ECO:0000313" key="3">
    <source>
        <dbReference type="Proteomes" id="UP000019486"/>
    </source>
</evidence>
<proteinExistence type="predicted"/>
<comment type="caution">
    <text evidence="2">The sequence shown here is derived from an EMBL/GenBank/DDBJ whole genome shotgun (WGS) entry which is preliminary data.</text>
</comment>
<keyword evidence="3" id="KW-1185">Reference proteome</keyword>
<dbReference type="GO" id="GO:0042952">
    <property type="term" value="P:beta-ketoadipate pathway"/>
    <property type="evidence" value="ECO:0007669"/>
    <property type="project" value="InterPro"/>
</dbReference>
<dbReference type="PATRIC" id="fig|1385369.3.peg.6531"/>
<dbReference type="PANTHER" id="PTHR43433">
    <property type="entry name" value="HYDROLASE, ALPHA/BETA FOLD FAMILY PROTEIN"/>
    <property type="match status" value="1"/>
</dbReference>
<feature type="domain" description="AB hydrolase-1" evidence="1">
    <location>
        <begin position="26"/>
        <end position="248"/>
    </location>
</feature>
<sequence>MPSTGHVITGDGTRIFHRFDGEEGSPVLLLSNSLGTTLEMWDPQIPAFSRHFRVLRYDSRGHGRSDAPQGPYDIARLGRDAVDLLQALAIRQVSFCGLSKGGMIGMWLAVNAAERVDRLVLANTSAFIGSPETWTRRIETVDRDGMAAIVPGVIERWFTPRFRDADPTAVDRVASMLAGTPPQGYIACCAAVRDMDQRDAISAITAPTLVIAGDQDLATPPAHSEFMAGAIAGAKLVRTNAAHLSNVERSEFFTEAVLDFLTSPAKPPANPKENGHG</sequence>
<organism evidence="2 3">
    <name type="scientific">Skermanella stibiiresistens SB22</name>
    <dbReference type="NCBI Taxonomy" id="1385369"/>
    <lineage>
        <taxon>Bacteria</taxon>
        <taxon>Pseudomonadati</taxon>
        <taxon>Pseudomonadota</taxon>
        <taxon>Alphaproteobacteria</taxon>
        <taxon>Rhodospirillales</taxon>
        <taxon>Azospirillaceae</taxon>
        <taxon>Skermanella</taxon>
    </lineage>
</organism>
<dbReference type="RefSeq" id="WP_051513785.1">
    <property type="nucleotide sequence ID" value="NZ_AVFL01000043.1"/>
</dbReference>
<dbReference type="PANTHER" id="PTHR43433:SF5">
    <property type="entry name" value="AB HYDROLASE-1 DOMAIN-CONTAINING PROTEIN"/>
    <property type="match status" value="1"/>
</dbReference>
<evidence type="ECO:0000313" key="2">
    <source>
        <dbReference type="EMBL" id="EWY36451.1"/>
    </source>
</evidence>
<dbReference type="GO" id="GO:0047570">
    <property type="term" value="F:3-oxoadipate enol-lactonase activity"/>
    <property type="evidence" value="ECO:0007669"/>
    <property type="project" value="InterPro"/>
</dbReference>
<dbReference type="Gene3D" id="3.40.50.1820">
    <property type="entry name" value="alpha/beta hydrolase"/>
    <property type="match status" value="1"/>
</dbReference>
<dbReference type="InterPro" id="IPR000073">
    <property type="entry name" value="AB_hydrolase_1"/>
</dbReference>
<dbReference type="AlphaFoldDB" id="W9GUV8"/>
<dbReference type="InterPro" id="IPR050471">
    <property type="entry name" value="AB_hydrolase"/>
</dbReference>
<dbReference type="InterPro" id="IPR026968">
    <property type="entry name" value="PcaD/CatD"/>
</dbReference>
<dbReference type="STRING" id="1385369.N825_26820"/>
<dbReference type="EMBL" id="AVFL01000043">
    <property type="protein sequence ID" value="EWY36451.1"/>
    <property type="molecule type" value="Genomic_DNA"/>
</dbReference>
<name>W9GUV8_9PROT</name>
<dbReference type="NCBIfam" id="TIGR02427">
    <property type="entry name" value="protocat_pcaD"/>
    <property type="match status" value="1"/>
</dbReference>
<dbReference type="OrthoDB" id="9801400at2"/>
<dbReference type="SUPFAM" id="SSF53474">
    <property type="entry name" value="alpha/beta-Hydrolases"/>
    <property type="match status" value="1"/>
</dbReference>
<dbReference type="PRINTS" id="PR00111">
    <property type="entry name" value="ABHYDROLASE"/>
</dbReference>
<dbReference type="Pfam" id="PF00561">
    <property type="entry name" value="Abhydrolase_1"/>
    <property type="match status" value="1"/>
</dbReference>
<evidence type="ECO:0000259" key="1">
    <source>
        <dbReference type="Pfam" id="PF00561"/>
    </source>
</evidence>
<protein>
    <submittedName>
        <fullName evidence="2">3-oxoadipate enol-lactonase</fullName>
    </submittedName>
</protein>
<reference evidence="2 3" key="1">
    <citation type="submission" date="2013-08" db="EMBL/GenBank/DDBJ databases">
        <title>The genome sequence of Skermanella stibiiresistens.</title>
        <authorList>
            <person name="Zhu W."/>
            <person name="Wang G."/>
        </authorList>
    </citation>
    <scope>NUCLEOTIDE SEQUENCE [LARGE SCALE GENOMIC DNA]</scope>
    <source>
        <strain evidence="2 3">SB22</strain>
    </source>
</reference>